<name>A0ABR2ANG6_9ROSI</name>
<evidence type="ECO:0000313" key="2">
    <source>
        <dbReference type="Proteomes" id="UP001472677"/>
    </source>
</evidence>
<protein>
    <submittedName>
        <fullName evidence="1">Uncharacterized protein</fullName>
    </submittedName>
</protein>
<organism evidence="1 2">
    <name type="scientific">Hibiscus sabdariffa</name>
    <name type="common">roselle</name>
    <dbReference type="NCBI Taxonomy" id="183260"/>
    <lineage>
        <taxon>Eukaryota</taxon>
        <taxon>Viridiplantae</taxon>
        <taxon>Streptophyta</taxon>
        <taxon>Embryophyta</taxon>
        <taxon>Tracheophyta</taxon>
        <taxon>Spermatophyta</taxon>
        <taxon>Magnoliopsida</taxon>
        <taxon>eudicotyledons</taxon>
        <taxon>Gunneridae</taxon>
        <taxon>Pentapetalae</taxon>
        <taxon>rosids</taxon>
        <taxon>malvids</taxon>
        <taxon>Malvales</taxon>
        <taxon>Malvaceae</taxon>
        <taxon>Malvoideae</taxon>
        <taxon>Hibiscus</taxon>
    </lineage>
</organism>
<reference evidence="1 2" key="1">
    <citation type="journal article" date="2024" name="G3 (Bethesda)">
        <title>Genome assembly of Hibiscus sabdariffa L. provides insights into metabolisms of medicinal natural products.</title>
        <authorList>
            <person name="Kim T."/>
        </authorList>
    </citation>
    <scope>NUCLEOTIDE SEQUENCE [LARGE SCALE GENOMIC DNA]</scope>
    <source>
        <strain evidence="1">TK-2024</strain>
        <tissue evidence="1">Old leaves</tissue>
    </source>
</reference>
<evidence type="ECO:0000313" key="1">
    <source>
        <dbReference type="EMBL" id="KAK8495350.1"/>
    </source>
</evidence>
<proteinExistence type="predicted"/>
<dbReference type="EMBL" id="JBBPBM010000444">
    <property type="protein sequence ID" value="KAK8495350.1"/>
    <property type="molecule type" value="Genomic_DNA"/>
</dbReference>
<gene>
    <name evidence="1" type="ORF">V6N12_032929</name>
</gene>
<sequence length="106" mass="11744">MGVNGTATPVFPITLVQATSIWWKRGLEFNNKWKWHIFHLIGSIAGSSSYTAQKLQLSRQDSTLQLQRLAPIGRGIGSFLQLVRSTLVGLFNVTNLIPTGFGFLRA</sequence>
<dbReference type="Proteomes" id="UP001472677">
    <property type="component" value="Unassembled WGS sequence"/>
</dbReference>
<accession>A0ABR2ANG6</accession>
<comment type="caution">
    <text evidence="1">The sequence shown here is derived from an EMBL/GenBank/DDBJ whole genome shotgun (WGS) entry which is preliminary data.</text>
</comment>
<keyword evidence="2" id="KW-1185">Reference proteome</keyword>